<dbReference type="Gene3D" id="3.40.50.150">
    <property type="entry name" value="Vaccinia Virus protein VP39"/>
    <property type="match status" value="1"/>
</dbReference>
<dbReference type="GO" id="GO:0008168">
    <property type="term" value="F:methyltransferase activity"/>
    <property type="evidence" value="ECO:0007669"/>
    <property type="project" value="UniProtKB-KW"/>
</dbReference>
<evidence type="ECO:0000313" key="4">
    <source>
        <dbReference type="Proteomes" id="UP000199071"/>
    </source>
</evidence>
<reference evidence="3 4" key="1">
    <citation type="submission" date="2016-10" db="EMBL/GenBank/DDBJ databases">
        <authorList>
            <person name="de Groot N.N."/>
        </authorList>
    </citation>
    <scope>NUCLEOTIDE SEQUENCE [LARGE SCALE GENOMIC DNA]</scope>
    <source>
        <strain evidence="3 4">ATCC 35022</strain>
    </source>
</reference>
<proteinExistence type="predicted"/>
<sequence>MMVPVDAPIEAFDPAGRYVSRAALKLIAGLDHFGYRPNGLHVLDVGASTGGFTEVLIERGAARVYAVDVGHDQLHQRLRDHPAIRNREGLNARDLTSEDVHGHVGAIVSDVSFISLRLALPAALALAMPGAWGIFLVKPQFEVGRAAIGKGGIVRDREAAEAAAAGIVTWLAEEIGWTVDGLIDSPITGSAGNREFLLGARNG</sequence>
<protein>
    <submittedName>
        <fullName evidence="3">23S rRNA (Cytidine1920-2'-O)/16S rRNA (Cytidine1409-2'-O)-methyltransferase</fullName>
    </submittedName>
</protein>
<dbReference type="AlphaFoldDB" id="A0A1G6C646"/>
<evidence type="ECO:0000313" key="3">
    <source>
        <dbReference type="EMBL" id="SDB28311.1"/>
    </source>
</evidence>
<name>A0A1G6C646_9HYPH</name>
<dbReference type="PANTHER" id="PTHR32319:SF0">
    <property type="entry name" value="BACTERIAL HEMOLYSIN-LIKE PROTEIN"/>
    <property type="match status" value="1"/>
</dbReference>
<dbReference type="InterPro" id="IPR002877">
    <property type="entry name" value="RNA_MeTrfase_FtsJ_dom"/>
</dbReference>
<dbReference type="GO" id="GO:0032259">
    <property type="term" value="P:methylation"/>
    <property type="evidence" value="ECO:0007669"/>
    <property type="project" value="UniProtKB-KW"/>
</dbReference>
<dbReference type="STRING" id="665467.SAMN02982931_02102"/>
<gene>
    <name evidence="3" type="ORF">SAMN02982931_02102</name>
</gene>
<keyword evidence="3" id="KW-0808">Transferase</keyword>
<evidence type="ECO:0000256" key="1">
    <source>
        <dbReference type="ARBA" id="ARBA00022884"/>
    </source>
</evidence>
<evidence type="ECO:0000259" key="2">
    <source>
        <dbReference type="Pfam" id="PF01728"/>
    </source>
</evidence>
<dbReference type="GO" id="GO:0003723">
    <property type="term" value="F:RNA binding"/>
    <property type="evidence" value="ECO:0007669"/>
    <property type="project" value="UniProtKB-KW"/>
</dbReference>
<keyword evidence="3" id="KW-0489">Methyltransferase</keyword>
<keyword evidence="1" id="KW-0694">RNA-binding</keyword>
<feature type="domain" description="Ribosomal RNA methyltransferase FtsJ" evidence="2">
    <location>
        <begin position="18"/>
        <end position="200"/>
    </location>
</feature>
<dbReference type="PANTHER" id="PTHR32319">
    <property type="entry name" value="BACTERIAL HEMOLYSIN-LIKE PROTEIN"/>
    <property type="match status" value="1"/>
</dbReference>
<dbReference type="InterPro" id="IPR029063">
    <property type="entry name" value="SAM-dependent_MTases_sf"/>
</dbReference>
<dbReference type="Pfam" id="PF01728">
    <property type="entry name" value="FtsJ"/>
    <property type="match status" value="1"/>
</dbReference>
<dbReference type="Proteomes" id="UP000199071">
    <property type="component" value="Unassembled WGS sequence"/>
</dbReference>
<organism evidence="3 4">
    <name type="scientific">Bauldia litoralis</name>
    <dbReference type="NCBI Taxonomy" id="665467"/>
    <lineage>
        <taxon>Bacteria</taxon>
        <taxon>Pseudomonadati</taxon>
        <taxon>Pseudomonadota</taxon>
        <taxon>Alphaproteobacteria</taxon>
        <taxon>Hyphomicrobiales</taxon>
        <taxon>Kaistiaceae</taxon>
        <taxon>Bauldia</taxon>
    </lineage>
</organism>
<accession>A0A1G6C646</accession>
<dbReference type="EMBL" id="FMXQ01000004">
    <property type="protein sequence ID" value="SDB28311.1"/>
    <property type="molecule type" value="Genomic_DNA"/>
</dbReference>
<dbReference type="SUPFAM" id="SSF53335">
    <property type="entry name" value="S-adenosyl-L-methionine-dependent methyltransferases"/>
    <property type="match status" value="1"/>
</dbReference>
<dbReference type="InterPro" id="IPR047048">
    <property type="entry name" value="TlyA"/>
</dbReference>
<dbReference type="CDD" id="cd02440">
    <property type="entry name" value="AdoMet_MTases"/>
    <property type="match status" value="1"/>
</dbReference>
<keyword evidence="4" id="KW-1185">Reference proteome</keyword>